<name>A0A162K4R0_9PROT</name>
<dbReference type="EMBL" id="LPZR01000197">
    <property type="protein sequence ID" value="KYO50478.1"/>
    <property type="molecule type" value="Genomic_DNA"/>
</dbReference>
<accession>A0A162K4R0</accession>
<keyword evidence="1" id="KW-0812">Transmembrane</keyword>
<evidence type="ECO:0000313" key="3">
    <source>
        <dbReference type="Proteomes" id="UP000075787"/>
    </source>
</evidence>
<dbReference type="GO" id="GO:0046521">
    <property type="term" value="P:sphingoid catabolic process"/>
    <property type="evidence" value="ECO:0007669"/>
    <property type="project" value="TreeGrafter"/>
</dbReference>
<proteinExistence type="predicted"/>
<dbReference type="AlphaFoldDB" id="A0A162K4R0"/>
<keyword evidence="1" id="KW-0472">Membrane</keyword>
<protein>
    <recommendedName>
        <fullName evidence="4">DUF962 domain-containing protein</fullName>
    </recommendedName>
</protein>
<gene>
    <name evidence="2" type="ORF">AUP44_12725</name>
</gene>
<keyword evidence="1" id="KW-1133">Transmembrane helix</keyword>
<dbReference type="GO" id="GO:0016020">
    <property type="term" value="C:membrane"/>
    <property type="evidence" value="ECO:0007669"/>
    <property type="project" value="GOC"/>
</dbReference>
<dbReference type="InterPro" id="IPR009305">
    <property type="entry name" value="Mpo1-like"/>
</dbReference>
<feature type="transmembrane region" description="Helical" evidence="1">
    <location>
        <begin position="32"/>
        <end position="50"/>
    </location>
</feature>
<dbReference type="Proteomes" id="UP000075787">
    <property type="component" value="Unassembled WGS sequence"/>
</dbReference>
<dbReference type="Pfam" id="PF06127">
    <property type="entry name" value="Mpo1-like"/>
    <property type="match status" value="1"/>
</dbReference>
<feature type="transmembrane region" description="Helical" evidence="1">
    <location>
        <begin position="109"/>
        <end position="129"/>
    </location>
</feature>
<evidence type="ECO:0008006" key="4">
    <source>
        <dbReference type="Google" id="ProtNLM"/>
    </source>
</evidence>
<comment type="caution">
    <text evidence="2">The sequence shown here is derived from an EMBL/GenBank/DDBJ whole genome shotgun (WGS) entry which is preliminary data.</text>
</comment>
<sequence length="188" mass="20333">MYNIEPAAPRGLERLVDRLAGYGAYHRDARNLITHLIGIPMIVVAVAILLSRPTLDLGAVHLNPAMVVAGLAAAWYLGLDLRFGAVMTVLLTAAVVTGDALADRSTGVWLGWGLGLFVVGWIFQALGHVFEGRKPAFLDDIAGLLIGPLFVVSETAFMIGLRREVAAAIEARVGPLRVRERRRPVRPH</sequence>
<feature type="transmembrane region" description="Helical" evidence="1">
    <location>
        <begin position="83"/>
        <end position="102"/>
    </location>
</feature>
<evidence type="ECO:0000256" key="1">
    <source>
        <dbReference type="SAM" id="Phobius"/>
    </source>
</evidence>
<dbReference type="PANTHER" id="PTHR28026:SF9">
    <property type="entry name" value="2-HYDROXY-PALMITIC ACID DIOXYGENASE MPO1"/>
    <property type="match status" value="1"/>
</dbReference>
<organism evidence="2 3">
    <name type="scientific">Tistrella mobilis</name>
    <dbReference type="NCBI Taxonomy" id="171437"/>
    <lineage>
        <taxon>Bacteria</taxon>
        <taxon>Pseudomonadati</taxon>
        <taxon>Pseudomonadota</taxon>
        <taxon>Alphaproteobacteria</taxon>
        <taxon>Geminicoccales</taxon>
        <taxon>Geminicoccaceae</taxon>
        <taxon>Tistrella</taxon>
    </lineage>
</organism>
<dbReference type="PANTHER" id="PTHR28026">
    <property type="entry name" value="DUF962 DOMAIN PROTEIN (AFU_ORTHOLOGUE AFUA_8G05310)"/>
    <property type="match status" value="1"/>
</dbReference>
<feature type="transmembrane region" description="Helical" evidence="1">
    <location>
        <begin position="57"/>
        <end position="77"/>
    </location>
</feature>
<dbReference type="OrthoDB" id="5515308at2"/>
<reference evidence="2 3" key="1">
    <citation type="submission" date="2015-12" db="EMBL/GenBank/DDBJ databases">
        <title>Genome sequence of Tistrella mobilis MCCC 1A02139.</title>
        <authorList>
            <person name="Lu L."/>
            <person name="Lai Q."/>
            <person name="Shao Z."/>
            <person name="Qian P."/>
        </authorList>
    </citation>
    <scope>NUCLEOTIDE SEQUENCE [LARGE SCALE GENOMIC DNA]</scope>
    <source>
        <strain evidence="2 3">MCCC 1A02139</strain>
    </source>
</reference>
<evidence type="ECO:0000313" key="2">
    <source>
        <dbReference type="EMBL" id="KYO50478.1"/>
    </source>
</evidence>
<feature type="transmembrane region" description="Helical" evidence="1">
    <location>
        <begin position="141"/>
        <end position="161"/>
    </location>
</feature>